<feature type="region of interest" description="Disordered" evidence="1">
    <location>
        <begin position="2544"/>
        <end position="2572"/>
    </location>
</feature>
<feature type="region of interest" description="Disordered" evidence="1">
    <location>
        <begin position="2890"/>
        <end position="2968"/>
    </location>
</feature>
<feature type="compositionally biased region" description="Polar residues" evidence="1">
    <location>
        <begin position="3197"/>
        <end position="3209"/>
    </location>
</feature>
<keyword evidence="3" id="KW-1185">Reference proteome</keyword>
<feature type="compositionally biased region" description="Low complexity" evidence="1">
    <location>
        <begin position="2919"/>
        <end position="2966"/>
    </location>
</feature>
<feature type="region of interest" description="Disordered" evidence="1">
    <location>
        <begin position="1178"/>
        <end position="1226"/>
    </location>
</feature>
<organism evidence="2 3">
    <name type="scientific">Blattamonas nauphoetae</name>
    <dbReference type="NCBI Taxonomy" id="2049346"/>
    <lineage>
        <taxon>Eukaryota</taxon>
        <taxon>Metamonada</taxon>
        <taxon>Preaxostyla</taxon>
        <taxon>Oxymonadida</taxon>
        <taxon>Blattamonas</taxon>
    </lineage>
</organism>
<name>A0ABQ9Y9Z1_9EUKA</name>
<feature type="compositionally biased region" description="Polar residues" evidence="1">
    <location>
        <begin position="2655"/>
        <end position="2675"/>
    </location>
</feature>
<protein>
    <submittedName>
        <fullName evidence="2">Uncharacterized protein</fullName>
    </submittedName>
</protein>
<feature type="region of interest" description="Disordered" evidence="1">
    <location>
        <begin position="2648"/>
        <end position="2677"/>
    </location>
</feature>
<sequence length="3326" mass="369670">MTLVTLLLTIFVFIALYWIVYALANEIPHYIVQVFLRSLKEHSKTMTLQFKNLTFSRIEGLKVEFDVEDIRTKITVDTVTLPFSTKEVLVMILSQLLGRKLKIDPNIFIINPRISISKIDQSDLEETESFDKSDSSPITESLTEQPPVTISTYLTQTFVTPIARKLGAVIFPEIVSDTPGSLATVLMNSFSYHITKPEIVIVDETQNTRDCLAFTSSELFIGLQKLNQKERSSLLVSSGSVFEDSEFSHQAMIQTQNALVRVGFEQQIGKKLRTSFFTFSSHKDVQSSIDLSLLYKLKSSSTINEDKVDSGEPVQSDQSFDDQFVQTQNKDKYEDKLGFSVALCEGQLHHIVGTFETQQSSVKSLSTFGTHSITSGSIWGQEERINNRVIVKESTKQLSQNDDDPKDESESESDSNSEDLDEPHQTEIRAPTVFDYCSSTKPSFLIGHLGFSILHPQHNRNSHTVQSDSDQTLLDEIAVEEGRTPSDLSKHQGTSTNAKSILHIHAIVDHFAFFPNGLQSNALQTSIQSKVRDAPNCASIITNNPNTIQPPFVDPFSLTVDTCTNPEHSDNIHQSFNTETISDLNILFNTLESDQFSESIVAIEKIQIRASSWISSQINDPQPFSNTFSLALSTSPLYIGINTADIINPQFTNTLDGLTSILAMSSPSLNMYRLSSCHIAIQSIQLRIHDENQTIKFTIEHVDIEITSGNAKDILDAETLIETRDRLVHDFVSQTVTPSKAHNISLDGIYARHLAFSTGQIDLFIHRTVPASSSVQLLSTPSLFLASFTSTPSNLASTHQSIPHQSLLPFLPISSHAEHSFFLSQVVSKITVSDSLALTGSFYDFLSILSVSQKMVSFIDTLSTPNTTRKSSVITSHSLMLNLPRLSFSLLPSNTENPLHGQVQFTSKDVSLEISLLPVLRLEGKTPSHSPMQVAAISNEHSLSSVSISFKSGFKMTNEANESLLEIDSLNIKRTKVVRSESGILRQKAATTHIPIDLNIQQGIIVTLGDLALLLKKDSLQTLINAITESVNSTQFEAPTHSVFNETITLNTKELAFSMETPTNEELTVLSDSFSIQVDPQNVIKTVPAISLTNMSVTFCEKLIMRGQSLKINTQSTTFSPPTATQGKNAHPLFLTVPSALSEFFDRSPPQTFHVPPFISLSSTPTVVEWKEFVVENPTQQPVKSKQKPVKATKSPKKSPKKKPLSEEKEKVDEPSEKQEPVTEESIEDYLDIRTLKKDEAERLLSKLPVTFSHSYIASSVNARSSTATSTPQITRAVHVTDKPHLLPGLSVNLFNVHSQKFKIVLVTPQTKLDTDELDTTFYTSLAKREFEESYGPASFPRLLSVPQLRGIGDDDQVDENSTQKLQLPSFDLEDVENVSDDENQEEMDDDVEAQLQNLMKLSATLKGSQKGISEEVSMKLSQLRKLRQLSKERRAERTRHSIQVREEHSRITSEQQTEISAFREREQTALQKLTADAERLRQRELLRQKSISRERETIAITQKLAQLRESRQIGDGATAGVPEFETERQQLSDKFGIEWTIPTTQQPVVIPTEWKAIDDCNAFVSSLGASSIVEPDALTVTLNQVELFLPSEAQDELVSQPVVIEGSDKVVGPVRFLEQEPSFQSRVENFADYLIELKIKMNTISAQTSKTQIRSPKNTTFLHPIIIKSTNSSITLLGGQFQQTLLQSRAARLATLTLADYVLKKKSKHRAENEVKLFTFIENTISTKQEEFIGHPIARVGAEEFGFVLNNPTVSSATTCQTGEVSVTGVSLDSSTISLTTLFAASNLNVDFSIVQNPQDDSGLLVDSLSIKGDLPVLSFSEESYAQILLISQLSTNLAKRYGLSAFVLGSATRSFRFSPKNVQVSVTNSALFLAAGRSRHNISSRHIYTIDKSNIIIHPSALLFSLKSLRFTKSETTFSLHSTQISLNITEKDPEVALLEYINSTNASVVSLYSSRVAIPTLHVDRTGSSKYRIRLDSNENSSPANPFFSLSVNMISFILHTISDHLNAVQTTKKFTQFLKTTSCQEFADDMSLSLQVPNLDGTIVSSEAFLTRDNRTDMQIETDSVAPFRFILSAQGVTYACSVEPTNMSFAGSSAAVEHIGFALSNPTVHSSKKVVLLPLSTTNEELLGMFEYLSEEEIFTVSSITSISARLPNADEGKESSLSIESSDFSFTTLTLKCCYVLVESLYMVASSAFGQTVTNVAIIRKTCPNKYNLAETTQTPTFSFTHTKNIRLDIFDTPKSALSLVLPPTVVTKSSLHTLLVDKEHNIGSRITVAFNGGTHLEHVRVNNAKQSRLTIILIPTRQTVSWISLSQYARSVEPSERQLVFTKPVSQPMTTVQIMIPSAAMDNGFPERTIEAMKMVTSIVKVIDEETTPYGQAQIRSALPLPSSTLPTVIRKAILESAAASALDLDDEDTLTDEELFALNEQKHLLIPAMQLSLIMNQGLAGEEHRFAIRCNIALLKKFQEHLLRQMDDDDDEDEEEDGDDDDSAQEDFLNNLTVNELVGELNKLSTQTFRFLSAQRSLTEYIALLDRRNTTEQTKNEGNADIDVEPVIESSPDNGEGVTEMKDATAPRTCITVCVGEFALASLPSNVTSTEQHQDTLKTTADNKTLFSAQLKAIRMGVAFTRGLTTVVGLKTGEIDVRESSRDTPQNPSQSQDRTPTPSMTHNSHGHIVRVVDKEKQVQVEDEESEVFEKEINASHFVNDEIDHTLFRFFHTPSGAEQIDHSVGILQQAIDTIIDANSFFFCGSSESFRTSPHLTLNVVLPTTKLGVYGQEIPIIERFNFSFSNLNVHLSNRILRRIKKTFYHLFAPWRFELDTLRKSFNAKKKDVMAKLHHTNPVPLKSRRTYRTVGSTEKPIVSAVPVFLPKFKSRVTMNGLVQQAENPNEKSDNSQDNATNSNHSDEDNFGVVSQTSNKKSSKQSPKQTPKTSPAASPSMSSTAPKPFSSESPSTIPQSSPLEEDPFEEFLNLPSDSENEIDDIADMILNGESRDSTELRTMFEEITRIKMEKRRSSRLYIAKSRCDMSNVIFSKSRSVGTEEDLAVQSAASTKKPLFIERTEVLPTTINVSGSLVEYVDMIVTPLQMTMLFQTDIVDLAAALEKKAIRKEIKARRALLKAQAKEDESVVVPSIEDIRETINKERRQHFTINAGDLISPITITESGITVVPYDRNAPSITEDLERKMGISRLASSSRPETSSGRLNPPLSTHLLNDDDDDNSSSLEHIAPTEQSNTEFDLSDFLQVLPEDELLFDETDVLTDLEHSVIKISREAIDARRRKKAGRSSTKKQSSAFSERDVEQLLSETVNALKVARIQADLE</sequence>
<gene>
    <name evidence="2" type="ORF">BLNAU_4463</name>
</gene>
<evidence type="ECO:0000313" key="2">
    <source>
        <dbReference type="EMBL" id="KAK2960565.1"/>
    </source>
</evidence>
<feature type="region of interest" description="Disordered" evidence="1">
    <location>
        <begin position="3196"/>
        <end position="3237"/>
    </location>
</feature>
<feature type="compositionally biased region" description="Basic residues" evidence="1">
    <location>
        <begin position="3284"/>
        <end position="3293"/>
    </location>
</feature>
<dbReference type="EMBL" id="JARBJD010000022">
    <property type="protein sequence ID" value="KAK2960565.1"/>
    <property type="molecule type" value="Genomic_DNA"/>
</dbReference>
<reference evidence="2 3" key="1">
    <citation type="journal article" date="2022" name="bioRxiv">
        <title>Genomics of Preaxostyla Flagellates Illuminates Evolutionary Transitions and the Path Towards Mitochondrial Loss.</title>
        <authorList>
            <person name="Novak L.V.F."/>
            <person name="Treitli S.C."/>
            <person name="Pyrih J."/>
            <person name="Halakuc P."/>
            <person name="Pipaliya S.V."/>
            <person name="Vacek V."/>
            <person name="Brzon O."/>
            <person name="Soukal P."/>
            <person name="Eme L."/>
            <person name="Dacks J.B."/>
            <person name="Karnkowska A."/>
            <person name="Elias M."/>
            <person name="Hampl V."/>
        </authorList>
    </citation>
    <scope>NUCLEOTIDE SEQUENCE [LARGE SCALE GENOMIC DNA]</scope>
    <source>
        <strain evidence="2">NAU3</strain>
        <tissue evidence="2">Gut</tissue>
    </source>
</reference>
<comment type="caution">
    <text evidence="2">The sequence shown here is derived from an EMBL/GenBank/DDBJ whole genome shotgun (WGS) entry which is preliminary data.</text>
</comment>
<feature type="compositionally biased region" description="Basic and acidic residues" evidence="1">
    <location>
        <begin position="1432"/>
        <end position="1452"/>
    </location>
</feature>
<feature type="compositionally biased region" description="Acidic residues" evidence="1">
    <location>
        <begin position="401"/>
        <end position="421"/>
    </location>
</feature>
<feature type="compositionally biased region" description="Basic and acidic residues" evidence="1">
    <location>
        <begin position="1204"/>
        <end position="1221"/>
    </location>
</feature>
<accession>A0ABQ9Y9Z1</accession>
<feature type="region of interest" description="Disordered" evidence="1">
    <location>
        <begin position="1432"/>
        <end position="1457"/>
    </location>
</feature>
<proteinExistence type="predicted"/>
<feature type="region of interest" description="Disordered" evidence="1">
    <location>
        <begin position="3284"/>
        <end position="3304"/>
    </location>
</feature>
<feature type="compositionally biased region" description="Basic residues" evidence="1">
    <location>
        <begin position="1185"/>
        <end position="1203"/>
    </location>
</feature>
<evidence type="ECO:0000256" key="1">
    <source>
        <dbReference type="SAM" id="MobiDB-lite"/>
    </source>
</evidence>
<feature type="region of interest" description="Disordered" evidence="1">
    <location>
        <begin position="394"/>
        <end position="428"/>
    </location>
</feature>
<evidence type="ECO:0000313" key="3">
    <source>
        <dbReference type="Proteomes" id="UP001281761"/>
    </source>
</evidence>
<dbReference type="Proteomes" id="UP001281761">
    <property type="component" value="Unassembled WGS sequence"/>
</dbReference>